<keyword evidence="3" id="KW-1185">Reference proteome</keyword>
<evidence type="ECO:0000313" key="2">
    <source>
        <dbReference type="EMBL" id="KZV54942.1"/>
    </source>
</evidence>
<feature type="transmembrane region" description="Helical" evidence="1">
    <location>
        <begin position="147"/>
        <end position="169"/>
    </location>
</feature>
<name>A0A2Z7D5P1_9LAMI</name>
<organism evidence="2 3">
    <name type="scientific">Dorcoceras hygrometricum</name>
    <dbReference type="NCBI Taxonomy" id="472368"/>
    <lineage>
        <taxon>Eukaryota</taxon>
        <taxon>Viridiplantae</taxon>
        <taxon>Streptophyta</taxon>
        <taxon>Embryophyta</taxon>
        <taxon>Tracheophyta</taxon>
        <taxon>Spermatophyta</taxon>
        <taxon>Magnoliopsida</taxon>
        <taxon>eudicotyledons</taxon>
        <taxon>Gunneridae</taxon>
        <taxon>Pentapetalae</taxon>
        <taxon>asterids</taxon>
        <taxon>lamiids</taxon>
        <taxon>Lamiales</taxon>
        <taxon>Gesneriaceae</taxon>
        <taxon>Didymocarpoideae</taxon>
        <taxon>Trichosporeae</taxon>
        <taxon>Loxocarpinae</taxon>
        <taxon>Dorcoceras</taxon>
    </lineage>
</organism>
<dbReference type="Proteomes" id="UP000250235">
    <property type="component" value="Unassembled WGS sequence"/>
</dbReference>
<sequence>MVQVRQSWGRQAAGTEPAVVIVFINGRYFTFRAILEVFVFLRFVQVLDSVVVLRPVVAREAAAKLTWISDVGVLVARINRQRYRTLKRRCFGEEEPAGGLLARFLVATSRWVKLRQFWNSAVAMPAGWVFSDVDWFCRWSYSCCCQLPLAVVPGLMHSICILFLLFTAVL</sequence>
<dbReference type="AlphaFoldDB" id="A0A2Z7D5P1"/>
<evidence type="ECO:0000256" key="1">
    <source>
        <dbReference type="SAM" id="Phobius"/>
    </source>
</evidence>
<proteinExistence type="predicted"/>
<keyword evidence="1" id="KW-0472">Membrane</keyword>
<evidence type="ECO:0000313" key="3">
    <source>
        <dbReference type="Proteomes" id="UP000250235"/>
    </source>
</evidence>
<keyword evidence="1" id="KW-0812">Transmembrane</keyword>
<dbReference type="EMBL" id="KQ989063">
    <property type="protein sequence ID" value="KZV54942.1"/>
    <property type="molecule type" value="Genomic_DNA"/>
</dbReference>
<reference evidence="2 3" key="1">
    <citation type="journal article" date="2015" name="Proc. Natl. Acad. Sci. U.S.A.">
        <title>The resurrection genome of Boea hygrometrica: A blueprint for survival of dehydration.</title>
        <authorList>
            <person name="Xiao L."/>
            <person name="Yang G."/>
            <person name="Zhang L."/>
            <person name="Yang X."/>
            <person name="Zhao S."/>
            <person name="Ji Z."/>
            <person name="Zhou Q."/>
            <person name="Hu M."/>
            <person name="Wang Y."/>
            <person name="Chen M."/>
            <person name="Xu Y."/>
            <person name="Jin H."/>
            <person name="Xiao X."/>
            <person name="Hu G."/>
            <person name="Bao F."/>
            <person name="Hu Y."/>
            <person name="Wan P."/>
            <person name="Li L."/>
            <person name="Deng X."/>
            <person name="Kuang T."/>
            <person name="Xiang C."/>
            <person name="Zhu J.K."/>
            <person name="Oliver M.J."/>
            <person name="He Y."/>
        </authorList>
    </citation>
    <scope>NUCLEOTIDE SEQUENCE [LARGE SCALE GENOMIC DNA]</scope>
    <source>
        <strain evidence="3">cv. XS01</strain>
    </source>
</reference>
<protein>
    <submittedName>
        <fullName evidence="2">Uncharacterized protein</fullName>
    </submittedName>
</protein>
<keyword evidence="1" id="KW-1133">Transmembrane helix</keyword>
<accession>A0A2Z7D5P1</accession>
<gene>
    <name evidence="2" type="ORF">F511_35666</name>
</gene>